<gene>
    <name evidence="1" type="ORF">CO137_01075</name>
</gene>
<reference evidence="2" key="1">
    <citation type="submission" date="2017-09" db="EMBL/GenBank/DDBJ databases">
        <title>Depth-based differentiation of microbial function through sediment-hosted aquifers and enrichment of novel symbionts in the deep terrestrial subsurface.</title>
        <authorList>
            <person name="Probst A.J."/>
            <person name="Ladd B."/>
            <person name="Jarett J.K."/>
            <person name="Geller-Mcgrath D.E."/>
            <person name="Sieber C.M.K."/>
            <person name="Emerson J.B."/>
            <person name="Anantharaman K."/>
            <person name="Thomas B.C."/>
            <person name="Malmstrom R."/>
            <person name="Stieglmeier M."/>
            <person name="Klingl A."/>
            <person name="Woyke T."/>
            <person name="Ryan C.M."/>
            <person name="Banfield J.F."/>
        </authorList>
    </citation>
    <scope>NUCLEOTIDE SEQUENCE [LARGE SCALE GENOMIC DNA]</scope>
</reference>
<organism evidence="1 2">
    <name type="scientific">Candidatus Magasanikbacteria bacterium CG_4_9_14_3_um_filter_32_9</name>
    <dbReference type="NCBI Taxonomy" id="1974644"/>
    <lineage>
        <taxon>Bacteria</taxon>
        <taxon>Candidatus Magasanikiibacteriota</taxon>
    </lineage>
</organism>
<accession>A0A2M7Z7C7</accession>
<dbReference type="EMBL" id="PFVJ01000026">
    <property type="protein sequence ID" value="PJA90075.1"/>
    <property type="molecule type" value="Genomic_DNA"/>
</dbReference>
<dbReference type="AlphaFoldDB" id="A0A2M7Z7C7"/>
<name>A0A2M7Z7C7_9BACT</name>
<evidence type="ECO:0000313" key="1">
    <source>
        <dbReference type="EMBL" id="PJA90075.1"/>
    </source>
</evidence>
<sequence>MLSFLEPKPEEGKMRTTFFVISLFFALICTTTVFAQGYHSAEIEISAKNEKIGLNALGYSEIEVYEQGDYANSLFMFTSISENFSQLYGGLTMSVGELSAGAGAGITNETNLRTALFASWTEEYYMFSAVGEMDWNEEDAKENFFYKIKFLAHDPENIFAGGWIFRRFSGLGPLFEFKFGKHLTIWGAPGMWDVIETGNISSMFGFRLD</sequence>
<dbReference type="Proteomes" id="UP000230843">
    <property type="component" value="Unassembled WGS sequence"/>
</dbReference>
<protein>
    <submittedName>
        <fullName evidence="1">Uncharacterized protein</fullName>
    </submittedName>
</protein>
<comment type="caution">
    <text evidence="1">The sequence shown here is derived from an EMBL/GenBank/DDBJ whole genome shotgun (WGS) entry which is preliminary data.</text>
</comment>
<proteinExistence type="predicted"/>
<evidence type="ECO:0000313" key="2">
    <source>
        <dbReference type="Proteomes" id="UP000230843"/>
    </source>
</evidence>